<keyword evidence="4 7" id="KW-0812">Transmembrane</keyword>
<dbReference type="PANTHER" id="PTHR42865">
    <property type="entry name" value="PROTON/GLUTAMATE-ASPARTATE SYMPORTER"/>
    <property type="match status" value="1"/>
</dbReference>
<dbReference type="InParanoid" id="A0A517SDN1"/>
<gene>
    <name evidence="8" type="primary">dctA</name>
    <name evidence="8" type="ORF">Pan44_22570</name>
</gene>
<dbReference type="Pfam" id="PF00375">
    <property type="entry name" value="SDF"/>
    <property type="match status" value="1"/>
</dbReference>
<comment type="similarity">
    <text evidence="2">Belongs to the dicarboxylate/amino acid:cation symporter (DAACS) (TC 2.A.23) family.</text>
</comment>
<organism evidence="8 9">
    <name type="scientific">Caulifigura coniformis</name>
    <dbReference type="NCBI Taxonomy" id="2527983"/>
    <lineage>
        <taxon>Bacteria</taxon>
        <taxon>Pseudomonadati</taxon>
        <taxon>Planctomycetota</taxon>
        <taxon>Planctomycetia</taxon>
        <taxon>Planctomycetales</taxon>
        <taxon>Planctomycetaceae</taxon>
        <taxon>Caulifigura</taxon>
    </lineage>
</organism>
<keyword evidence="5 7" id="KW-1133">Transmembrane helix</keyword>
<feature type="transmembrane region" description="Helical" evidence="7">
    <location>
        <begin position="55"/>
        <end position="77"/>
    </location>
</feature>
<feature type="transmembrane region" description="Helical" evidence="7">
    <location>
        <begin position="89"/>
        <end position="111"/>
    </location>
</feature>
<dbReference type="SUPFAM" id="SSF118215">
    <property type="entry name" value="Proton glutamate symport protein"/>
    <property type="match status" value="1"/>
</dbReference>
<evidence type="ECO:0000256" key="1">
    <source>
        <dbReference type="ARBA" id="ARBA00004141"/>
    </source>
</evidence>
<feature type="transmembrane region" description="Helical" evidence="7">
    <location>
        <begin position="166"/>
        <end position="184"/>
    </location>
</feature>
<dbReference type="Gene3D" id="1.10.3860.10">
    <property type="entry name" value="Sodium:dicarboxylate symporter"/>
    <property type="match status" value="1"/>
</dbReference>
<dbReference type="InterPro" id="IPR001991">
    <property type="entry name" value="Na-dicarboxylate_symporter"/>
</dbReference>
<dbReference type="EMBL" id="CP036271">
    <property type="protein sequence ID" value="QDT54229.1"/>
    <property type="molecule type" value="Genomic_DNA"/>
</dbReference>
<dbReference type="GO" id="GO:0005886">
    <property type="term" value="C:plasma membrane"/>
    <property type="evidence" value="ECO:0007669"/>
    <property type="project" value="TreeGrafter"/>
</dbReference>
<evidence type="ECO:0000256" key="6">
    <source>
        <dbReference type="ARBA" id="ARBA00023136"/>
    </source>
</evidence>
<evidence type="ECO:0000313" key="8">
    <source>
        <dbReference type="EMBL" id="QDT54229.1"/>
    </source>
</evidence>
<keyword evidence="3" id="KW-0813">Transport</keyword>
<feature type="transmembrane region" description="Helical" evidence="7">
    <location>
        <begin position="245"/>
        <end position="269"/>
    </location>
</feature>
<dbReference type="KEGG" id="ccos:Pan44_22570"/>
<evidence type="ECO:0000256" key="3">
    <source>
        <dbReference type="ARBA" id="ARBA00022448"/>
    </source>
</evidence>
<sequence length="447" mass="47089">MLRALAQPLISVFQWPLYLRILMGVVVGAAMGAIFRNEPILFGWTNSDSGVVAGFYVQVLTAMATPLIFFAIVDAFVRTNITGGQGLKMFVICATNIAAAFLIGLTIINVWHPGEAWSETLKAAESRAEMSAGTAAPALPATPRDVSLAPLDILRSFVPKSIAQPFLENMVLTVAVLAMLIGAARRKLTRTDDPELAAALTSFDHVIIALYQIVLRLLLWMIELAPFAICLSVAGVIGTTGLKTFAVVGVFMATIMAGLGFHSLVYYPLSVWLMAGLSPRRFFREGGGAILTGLSLNSSLATAPLTLEALARLGVSDSSARLSACVGTNFNNDGVTLYEAMTALFIAQALGLDLSLGHQITILLAALVGSMGIAGIPNSGLIILALVLKAARLPDAAIQLAIPIAYSIDFVLARLRSAVNVMGDLQVAILLDVAHRGEIGDSAESAA</sequence>
<dbReference type="InterPro" id="IPR036458">
    <property type="entry name" value="Na:dicarbo_symporter_sf"/>
</dbReference>
<dbReference type="Proteomes" id="UP000315700">
    <property type="component" value="Chromosome"/>
</dbReference>
<dbReference type="AlphaFoldDB" id="A0A517SDN1"/>
<feature type="transmembrane region" description="Helical" evidence="7">
    <location>
        <begin position="12"/>
        <end position="35"/>
    </location>
</feature>
<evidence type="ECO:0000256" key="2">
    <source>
        <dbReference type="ARBA" id="ARBA00006148"/>
    </source>
</evidence>
<keyword evidence="6 7" id="KW-0472">Membrane</keyword>
<evidence type="ECO:0000256" key="5">
    <source>
        <dbReference type="ARBA" id="ARBA00022989"/>
    </source>
</evidence>
<name>A0A517SDN1_9PLAN</name>
<protein>
    <submittedName>
        <fullName evidence="8">C4-dicarboxylate transport protein</fullName>
    </submittedName>
</protein>
<dbReference type="PRINTS" id="PR00173">
    <property type="entry name" value="EDTRNSPORT"/>
</dbReference>
<dbReference type="OrthoDB" id="9768885at2"/>
<accession>A0A517SDN1</accession>
<feature type="transmembrane region" description="Helical" evidence="7">
    <location>
        <begin position="220"/>
        <end position="238"/>
    </location>
</feature>
<proteinExistence type="inferred from homology"/>
<dbReference type="PANTHER" id="PTHR42865:SF5">
    <property type="entry name" value="L-CYSTINE TRANSPORTER TCYP"/>
    <property type="match status" value="1"/>
</dbReference>
<evidence type="ECO:0000256" key="4">
    <source>
        <dbReference type="ARBA" id="ARBA00022692"/>
    </source>
</evidence>
<feature type="transmembrane region" description="Helical" evidence="7">
    <location>
        <begin position="360"/>
        <end position="388"/>
    </location>
</feature>
<feature type="transmembrane region" description="Helical" evidence="7">
    <location>
        <begin position="196"/>
        <end position="214"/>
    </location>
</feature>
<evidence type="ECO:0000256" key="7">
    <source>
        <dbReference type="SAM" id="Phobius"/>
    </source>
</evidence>
<keyword evidence="9" id="KW-1185">Reference proteome</keyword>
<reference evidence="8 9" key="1">
    <citation type="submission" date="2019-02" db="EMBL/GenBank/DDBJ databases">
        <title>Deep-cultivation of Planctomycetes and their phenomic and genomic characterization uncovers novel biology.</title>
        <authorList>
            <person name="Wiegand S."/>
            <person name="Jogler M."/>
            <person name="Boedeker C."/>
            <person name="Pinto D."/>
            <person name="Vollmers J."/>
            <person name="Rivas-Marin E."/>
            <person name="Kohn T."/>
            <person name="Peeters S.H."/>
            <person name="Heuer A."/>
            <person name="Rast P."/>
            <person name="Oberbeckmann S."/>
            <person name="Bunk B."/>
            <person name="Jeske O."/>
            <person name="Meyerdierks A."/>
            <person name="Storesund J.E."/>
            <person name="Kallscheuer N."/>
            <person name="Luecker S."/>
            <person name="Lage O.M."/>
            <person name="Pohl T."/>
            <person name="Merkel B.J."/>
            <person name="Hornburger P."/>
            <person name="Mueller R.-W."/>
            <person name="Bruemmer F."/>
            <person name="Labrenz M."/>
            <person name="Spormann A.M."/>
            <person name="Op den Camp H."/>
            <person name="Overmann J."/>
            <person name="Amann R."/>
            <person name="Jetten M.S.M."/>
            <person name="Mascher T."/>
            <person name="Medema M.H."/>
            <person name="Devos D.P."/>
            <person name="Kaster A.-K."/>
            <person name="Ovreas L."/>
            <person name="Rohde M."/>
            <person name="Galperin M.Y."/>
            <person name="Jogler C."/>
        </authorList>
    </citation>
    <scope>NUCLEOTIDE SEQUENCE [LARGE SCALE GENOMIC DNA]</scope>
    <source>
        <strain evidence="8 9">Pan44</strain>
    </source>
</reference>
<comment type="subcellular location">
    <subcellularLocation>
        <location evidence="1">Membrane</location>
        <topology evidence="1">Multi-pass membrane protein</topology>
    </subcellularLocation>
</comment>
<dbReference type="GO" id="GO:0015293">
    <property type="term" value="F:symporter activity"/>
    <property type="evidence" value="ECO:0007669"/>
    <property type="project" value="InterPro"/>
</dbReference>
<dbReference type="RefSeq" id="WP_145030089.1">
    <property type="nucleotide sequence ID" value="NZ_CP036271.1"/>
</dbReference>
<evidence type="ECO:0000313" key="9">
    <source>
        <dbReference type="Proteomes" id="UP000315700"/>
    </source>
</evidence>
<dbReference type="GO" id="GO:0015184">
    <property type="term" value="F:L-cystine transmembrane transporter activity"/>
    <property type="evidence" value="ECO:0007669"/>
    <property type="project" value="TreeGrafter"/>
</dbReference>